<dbReference type="RefSeq" id="WP_093663590.1">
    <property type="nucleotide sequence ID" value="NZ_FOCF01000001.1"/>
</dbReference>
<proteinExistence type="predicted"/>
<name>A0A1H7YAQ2_9SPHN</name>
<evidence type="ECO:0000313" key="3">
    <source>
        <dbReference type="Proteomes" id="UP000199206"/>
    </source>
</evidence>
<dbReference type="SUPFAM" id="SSF53474">
    <property type="entry name" value="alpha/beta-Hydrolases"/>
    <property type="match status" value="1"/>
</dbReference>
<dbReference type="InterPro" id="IPR029058">
    <property type="entry name" value="AB_hydrolase_fold"/>
</dbReference>
<dbReference type="OrthoDB" id="249225at2"/>
<dbReference type="NCBIfam" id="TIGR03100">
    <property type="entry name" value="hydr1_PEP"/>
    <property type="match status" value="1"/>
</dbReference>
<feature type="domain" description="Serine aminopeptidase S33" evidence="1">
    <location>
        <begin position="44"/>
        <end position="173"/>
    </location>
</feature>
<accession>A0A1H7YAQ2</accession>
<organism evidence="2 3">
    <name type="scientific">Sphingomonas gellani</name>
    <dbReference type="NCBI Taxonomy" id="1166340"/>
    <lineage>
        <taxon>Bacteria</taxon>
        <taxon>Pseudomonadati</taxon>
        <taxon>Pseudomonadota</taxon>
        <taxon>Alphaproteobacteria</taxon>
        <taxon>Sphingomonadales</taxon>
        <taxon>Sphingomonadaceae</taxon>
        <taxon>Sphingomonas</taxon>
    </lineage>
</organism>
<dbReference type="STRING" id="1166340.SAMN05192583_0179"/>
<dbReference type="InterPro" id="IPR017531">
    <property type="entry name" value="Hydrolase-1_PEP"/>
</dbReference>
<evidence type="ECO:0000259" key="1">
    <source>
        <dbReference type="Pfam" id="PF12146"/>
    </source>
</evidence>
<keyword evidence="3" id="KW-1185">Reference proteome</keyword>
<keyword evidence="2" id="KW-0378">Hydrolase</keyword>
<dbReference type="InterPro" id="IPR022742">
    <property type="entry name" value="Hydrolase_4"/>
</dbReference>
<dbReference type="EMBL" id="FOCF01000001">
    <property type="protein sequence ID" value="SEM43073.1"/>
    <property type="molecule type" value="Genomic_DNA"/>
</dbReference>
<dbReference type="Proteomes" id="UP000199206">
    <property type="component" value="Unassembled WGS sequence"/>
</dbReference>
<evidence type="ECO:0000313" key="2">
    <source>
        <dbReference type="EMBL" id="SEM43073.1"/>
    </source>
</evidence>
<sequence length="261" mass="28384">MRRPVTFDCGGDRLVGSLDPAVGPTGLLIVSGGNEVRWGTHRGMAMLAARLAARGIAVFRFDRRGVGDSEGTNQGWASSRPDMEVALATFRREQPQMTRVLALGNCDAATALACFGASLPLGGLILTNPWTGDDADGLPPQAAIRARYRQRLTDPMMWKRAVTGRLDFRRLFRGLRKLFHTRAQDVPTRMATGLQAFAGPVTVILAREDATAIGFRACWTQHAFSALRDRVHWLEVATSSHSFQHAPDTAALEAAVYEALG</sequence>
<dbReference type="Gene3D" id="3.40.50.1820">
    <property type="entry name" value="alpha/beta hydrolase"/>
    <property type="match status" value="1"/>
</dbReference>
<dbReference type="Pfam" id="PF12146">
    <property type="entry name" value="Hydrolase_4"/>
    <property type="match status" value="1"/>
</dbReference>
<dbReference type="GO" id="GO:0016787">
    <property type="term" value="F:hydrolase activity"/>
    <property type="evidence" value="ECO:0007669"/>
    <property type="project" value="UniProtKB-KW"/>
</dbReference>
<dbReference type="AlphaFoldDB" id="A0A1H7YAQ2"/>
<protein>
    <submittedName>
        <fullName evidence="2">Exosortase A system-associated hydrolase 1</fullName>
    </submittedName>
</protein>
<gene>
    <name evidence="2" type="ORF">SAMN05192583_0179</name>
</gene>
<reference evidence="3" key="1">
    <citation type="submission" date="2016-10" db="EMBL/GenBank/DDBJ databases">
        <authorList>
            <person name="Varghese N."/>
            <person name="Submissions S."/>
        </authorList>
    </citation>
    <scope>NUCLEOTIDE SEQUENCE [LARGE SCALE GENOMIC DNA]</scope>
    <source>
        <strain evidence="3">S6-262</strain>
    </source>
</reference>